<name>A0A8J2RKH1_9CRUS</name>
<evidence type="ECO:0000256" key="1">
    <source>
        <dbReference type="ARBA" id="ARBA00010236"/>
    </source>
</evidence>
<dbReference type="Gene3D" id="3.40.50.300">
    <property type="entry name" value="P-loop containing nucleotide triphosphate hydrolases"/>
    <property type="match status" value="1"/>
</dbReference>
<evidence type="ECO:0000313" key="3">
    <source>
        <dbReference type="Proteomes" id="UP000789390"/>
    </source>
</evidence>
<protein>
    <recommendedName>
        <fullName evidence="4">Sulfotransferase domain-containing protein</fullName>
    </recommendedName>
</protein>
<proteinExistence type="inferred from homology"/>
<sequence>MVSMRKARNWRMAYLLILSTSLILTFWSISIAFSSSDVVVQYVTNPTADENNSSVDFSAREFDRKPSYPWIGDPHAYYIQFSQRNSLPKWPLTSFPGSGVTWTRQLIEGVTGIYTGSIYMADPSPVLSSQGNGSEYNDDPLCGCTIIDKDHEATITTLGLANYFELLHRQGHAGIVHQQYEKRGVLLLRNPMDVVFTYRDWLHGGKVGKAPPEAFRGPQWDETVDYVAYAWADHAIRWIEQIEHGTVLFYERLMGKTAGRELERLLQVLNFHPVNPERMRCTLNHRNRTDHKRLNKTRKLLEPNHRIKLMKSIHRVQQSLRQKGWPRLPIYLYDVHSPDGKMS</sequence>
<dbReference type="PANTHER" id="PTHR45964:SF9">
    <property type="entry name" value="SULFOTRANSFERASE"/>
    <property type="match status" value="1"/>
</dbReference>
<organism evidence="2 3">
    <name type="scientific">Daphnia galeata</name>
    <dbReference type="NCBI Taxonomy" id="27404"/>
    <lineage>
        <taxon>Eukaryota</taxon>
        <taxon>Metazoa</taxon>
        <taxon>Ecdysozoa</taxon>
        <taxon>Arthropoda</taxon>
        <taxon>Crustacea</taxon>
        <taxon>Branchiopoda</taxon>
        <taxon>Diplostraca</taxon>
        <taxon>Cladocera</taxon>
        <taxon>Anomopoda</taxon>
        <taxon>Daphniidae</taxon>
        <taxon>Daphnia</taxon>
    </lineage>
</organism>
<evidence type="ECO:0008006" key="4">
    <source>
        <dbReference type="Google" id="ProtNLM"/>
    </source>
</evidence>
<comment type="similarity">
    <text evidence="1">Belongs to the WSCD family.</text>
</comment>
<dbReference type="SUPFAM" id="SSF52540">
    <property type="entry name" value="P-loop containing nucleoside triphosphate hydrolases"/>
    <property type="match status" value="1"/>
</dbReference>
<dbReference type="OrthoDB" id="6356707at2759"/>
<dbReference type="AlphaFoldDB" id="A0A8J2RKH1"/>
<dbReference type="EMBL" id="CAKKLH010000061">
    <property type="protein sequence ID" value="CAH0101590.1"/>
    <property type="molecule type" value="Genomic_DNA"/>
</dbReference>
<dbReference type="InterPro" id="IPR027417">
    <property type="entry name" value="P-loop_NTPase"/>
</dbReference>
<dbReference type="InterPro" id="IPR051589">
    <property type="entry name" value="Sialate-O-sulfotransferase"/>
</dbReference>
<comment type="caution">
    <text evidence="2">The sequence shown here is derived from an EMBL/GenBank/DDBJ whole genome shotgun (WGS) entry which is preliminary data.</text>
</comment>
<reference evidence="2" key="1">
    <citation type="submission" date="2021-11" db="EMBL/GenBank/DDBJ databases">
        <authorList>
            <person name="Schell T."/>
        </authorList>
    </citation>
    <scope>NUCLEOTIDE SEQUENCE</scope>
    <source>
        <strain evidence="2">M5</strain>
    </source>
</reference>
<keyword evidence="3" id="KW-1185">Reference proteome</keyword>
<dbReference type="Proteomes" id="UP000789390">
    <property type="component" value="Unassembled WGS sequence"/>
</dbReference>
<gene>
    <name evidence="2" type="ORF">DGAL_LOCUS3926</name>
</gene>
<evidence type="ECO:0000313" key="2">
    <source>
        <dbReference type="EMBL" id="CAH0101590.1"/>
    </source>
</evidence>
<dbReference type="PANTHER" id="PTHR45964">
    <property type="entry name" value="WSCD FAMILY MEMBER CG9164"/>
    <property type="match status" value="1"/>
</dbReference>
<accession>A0A8J2RKH1</accession>